<evidence type="ECO:0000256" key="5">
    <source>
        <dbReference type="ARBA" id="ARBA00022844"/>
    </source>
</evidence>
<dbReference type="SUPFAM" id="SSF88645">
    <property type="entry name" value="ssDNA viruses"/>
    <property type="match status" value="1"/>
</dbReference>
<evidence type="ECO:0000256" key="1">
    <source>
        <dbReference type="ARBA" id="ARBA00004328"/>
    </source>
</evidence>
<comment type="similarity">
    <text evidence="2">Belongs to the microviridae F protein family.</text>
</comment>
<evidence type="ECO:0000256" key="2">
    <source>
        <dbReference type="ARBA" id="ARBA00009963"/>
    </source>
</evidence>
<comment type="subcellular location">
    <subcellularLocation>
        <location evidence="1">Virion</location>
    </subcellularLocation>
</comment>
<evidence type="ECO:0000256" key="3">
    <source>
        <dbReference type="ARBA" id="ARBA00022431"/>
    </source>
</evidence>
<dbReference type="InterPro" id="IPR016184">
    <property type="entry name" value="Capsid/spike_ssDNA_virus"/>
</dbReference>
<reference evidence="6" key="1">
    <citation type="submission" date="2013-09" db="EMBL/GenBank/DDBJ databases">
        <authorList>
            <person name="Hopkins M.S."/>
            <person name="Breitbart M."/>
        </authorList>
    </citation>
    <scope>NUCLEOTIDE SEQUENCE</scope>
</reference>
<dbReference type="Gene3D" id="2.60.169.10">
    <property type="entry name" value="Microviridae F protein"/>
    <property type="match status" value="1"/>
</dbReference>
<evidence type="ECO:0000313" key="6">
    <source>
        <dbReference type="EMBL" id="AHN52774.1"/>
    </source>
</evidence>
<dbReference type="GO" id="GO:0005198">
    <property type="term" value="F:structural molecule activity"/>
    <property type="evidence" value="ECO:0007669"/>
    <property type="project" value="InterPro"/>
</dbReference>
<dbReference type="EMBL" id="KF689374">
    <property type="protein sequence ID" value="AHN52774.1"/>
    <property type="molecule type" value="Genomic_DNA"/>
</dbReference>
<dbReference type="GO" id="GO:0039615">
    <property type="term" value="C:T=1 icosahedral viral capsid"/>
    <property type="evidence" value="ECO:0007669"/>
    <property type="project" value="UniProtKB-KW"/>
</dbReference>
<keyword evidence="4" id="KW-0167">Capsid protein</keyword>
<accession>X2J5Z4</accession>
<keyword evidence="5" id="KW-0946">Virion</keyword>
<dbReference type="Pfam" id="PF02305">
    <property type="entry name" value="Phage_F"/>
    <property type="match status" value="1"/>
</dbReference>
<name>X2J5Z4_9VIRU</name>
<proteinExistence type="inferred from homology"/>
<keyword evidence="3" id="KW-1140">T=1 icosahedral capsid protein</keyword>
<sequence>PGSQKGDSVSLPLGTTAPVEATAPGYPTFEMNSVGSYKIRSDVSGDSAHWDGTAGAVYTAHWDDPNLHTDLSLATAATINEIRQAFQFQKLLERDARGGTRYVELLKSHFHVTSPDFRLQRPEFLHGSTTPLFTRAVESTNGANTGNFGKLGSYGVAADTLHGFTKSFTEHCIIIGMISARADLNYQQGFPRQF</sequence>
<feature type="non-terminal residue" evidence="6">
    <location>
        <position position="1"/>
    </location>
</feature>
<dbReference type="InterPro" id="IPR003514">
    <property type="entry name" value="Microviridae_protein_F"/>
</dbReference>
<organism evidence="6">
    <name type="scientific">Gokushovirinae environmental samples</name>
    <dbReference type="NCBI Taxonomy" id="1478972"/>
    <lineage>
        <taxon>Viruses</taxon>
        <taxon>Monodnaviria</taxon>
        <taxon>Sangervirae</taxon>
        <taxon>Phixviricota</taxon>
        <taxon>Malgrandaviricetes</taxon>
        <taxon>Petitvirales</taxon>
        <taxon>Microviridae</taxon>
        <taxon>environmental samples</taxon>
    </lineage>
</organism>
<protein>
    <submittedName>
        <fullName evidence="6">Major capsid protein</fullName>
    </submittedName>
</protein>
<feature type="non-terminal residue" evidence="6">
    <location>
        <position position="194"/>
    </location>
</feature>
<reference evidence="6" key="2">
    <citation type="journal article" date="2014" name="ISME J.">
        <title>Diversity of environmental single-stranded DNA phages revealed by PCR amplification of the partial major capsid protein.</title>
        <authorList>
            <person name="Hopkins M."/>
            <person name="Kailasan S."/>
            <person name="Cohen A."/>
            <person name="Roux S."/>
            <person name="Tucker K.P."/>
            <person name="Shevenell A."/>
            <person name="Agbandje-McKenna M."/>
            <person name="Breitbart M."/>
        </authorList>
    </citation>
    <scope>NUCLEOTIDE SEQUENCE</scope>
</reference>
<dbReference type="InterPro" id="IPR037002">
    <property type="entry name" value="Microviridae_protein_F_sf"/>
</dbReference>
<evidence type="ECO:0000256" key="4">
    <source>
        <dbReference type="ARBA" id="ARBA00022561"/>
    </source>
</evidence>